<evidence type="ECO:0000313" key="2">
    <source>
        <dbReference type="Proteomes" id="UP001331515"/>
    </source>
</evidence>
<organism evidence="1 2">
    <name type="scientific">Champsocephalus gunnari</name>
    <name type="common">Mackerel icefish</name>
    <dbReference type="NCBI Taxonomy" id="52237"/>
    <lineage>
        <taxon>Eukaryota</taxon>
        <taxon>Metazoa</taxon>
        <taxon>Chordata</taxon>
        <taxon>Craniata</taxon>
        <taxon>Vertebrata</taxon>
        <taxon>Euteleostomi</taxon>
        <taxon>Actinopterygii</taxon>
        <taxon>Neopterygii</taxon>
        <taxon>Teleostei</taxon>
        <taxon>Neoteleostei</taxon>
        <taxon>Acanthomorphata</taxon>
        <taxon>Eupercaria</taxon>
        <taxon>Perciformes</taxon>
        <taxon>Notothenioidei</taxon>
        <taxon>Channichthyidae</taxon>
        <taxon>Champsocephalus</taxon>
    </lineage>
</organism>
<comment type="caution">
    <text evidence="1">The sequence shown here is derived from an EMBL/GenBank/DDBJ whole genome shotgun (WGS) entry which is preliminary data.</text>
</comment>
<dbReference type="EMBL" id="JAURVH010000101">
    <property type="protein sequence ID" value="KAK5936254.1"/>
    <property type="molecule type" value="Genomic_DNA"/>
</dbReference>
<gene>
    <name evidence="1" type="ORF">CgunFtcFv8_027621</name>
</gene>
<reference evidence="1 2" key="1">
    <citation type="journal article" date="2023" name="Mol. Biol. Evol.">
        <title>Genomics of Secondarily Temperate Adaptation in the Only Non-Antarctic Icefish.</title>
        <authorList>
            <person name="Rivera-Colon A.G."/>
            <person name="Rayamajhi N."/>
            <person name="Minhas B.F."/>
            <person name="Madrigal G."/>
            <person name="Bilyk K.T."/>
            <person name="Yoon V."/>
            <person name="Hune M."/>
            <person name="Gregory S."/>
            <person name="Cheng C.H.C."/>
            <person name="Catchen J.M."/>
        </authorList>
    </citation>
    <scope>NUCLEOTIDE SEQUENCE [LARGE SCALE GENOMIC DNA]</scope>
    <source>
        <tissue evidence="1">White muscle</tissue>
    </source>
</reference>
<keyword evidence="2" id="KW-1185">Reference proteome</keyword>
<evidence type="ECO:0000313" key="1">
    <source>
        <dbReference type="EMBL" id="KAK5936254.1"/>
    </source>
</evidence>
<name>A0AAN8ECG3_CHAGU</name>
<dbReference type="Proteomes" id="UP001331515">
    <property type="component" value="Unassembled WGS sequence"/>
</dbReference>
<sequence length="91" mass="10091">MLTPDTVQPIIRSCLNDCTGVGSCYRMAKCTQTPSFFLQGCVSGDHRYTLTILITEVTLPQVNKWMDRVEEDNHKHASITASFPSSVSSHS</sequence>
<protein>
    <submittedName>
        <fullName evidence="1">Uncharacterized protein</fullName>
    </submittedName>
</protein>
<proteinExistence type="predicted"/>
<accession>A0AAN8ECG3</accession>
<dbReference type="AlphaFoldDB" id="A0AAN8ECG3"/>